<evidence type="ECO:0000256" key="1">
    <source>
        <dbReference type="ARBA" id="ARBA00003618"/>
    </source>
</evidence>
<keyword evidence="12" id="KW-1185">Reference proteome</keyword>
<dbReference type="Pfam" id="PF02463">
    <property type="entry name" value="SMC_N"/>
    <property type="match status" value="1"/>
</dbReference>
<name>A0A927RAZ9_9ACTN</name>
<dbReference type="GO" id="GO:0043590">
    <property type="term" value="C:bacterial nucleoid"/>
    <property type="evidence" value="ECO:0007669"/>
    <property type="project" value="TreeGrafter"/>
</dbReference>
<feature type="compositionally biased region" description="Polar residues" evidence="9">
    <location>
        <begin position="428"/>
        <end position="438"/>
    </location>
</feature>
<dbReference type="GO" id="GO:0005524">
    <property type="term" value="F:ATP binding"/>
    <property type="evidence" value="ECO:0007669"/>
    <property type="project" value="UniProtKB-KW"/>
</dbReference>
<organism evidence="11 12">
    <name type="scientific">Actinopolymorpha pittospori</name>
    <dbReference type="NCBI Taxonomy" id="648752"/>
    <lineage>
        <taxon>Bacteria</taxon>
        <taxon>Bacillati</taxon>
        <taxon>Actinomycetota</taxon>
        <taxon>Actinomycetes</taxon>
        <taxon>Propionibacteriales</taxon>
        <taxon>Actinopolymorphaceae</taxon>
        <taxon>Actinopolymorpha</taxon>
    </lineage>
</organism>
<dbReference type="NCBIfam" id="TIGR00634">
    <property type="entry name" value="recN"/>
    <property type="match status" value="1"/>
</dbReference>
<evidence type="ECO:0000313" key="12">
    <source>
        <dbReference type="Proteomes" id="UP000638648"/>
    </source>
</evidence>
<comment type="caution">
    <text evidence="11">The sequence shown here is derived from an EMBL/GenBank/DDBJ whole genome shotgun (WGS) entry which is preliminary data.</text>
</comment>
<gene>
    <name evidence="11" type="ORF">HEB94_006435</name>
</gene>
<dbReference type="Proteomes" id="UP000638648">
    <property type="component" value="Unassembled WGS sequence"/>
</dbReference>
<evidence type="ECO:0000256" key="8">
    <source>
        <dbReference type="ARBA" id="ARBA00033408"/>
    </source>
</evidence>
<evidence type="ECO:0000259" key="10">
    <source>
        <dbReference type="Pfam" id="PF02463"/>
    </source>
</evidence>
<dbReference type="GO" id="GO:0006310">
    <property type="term" value="P:DNA recombination"/>
    <property type="evidence" value="ECO:0007669"/>
    <property type="project" value="InterPro"/>
</dbReference>
<evidence type="ECO:0000256" key="2">
    <source>
        <dbReference type="ARBA" id="ARBA00009441"/>
    </source>
</evidence>
<accession>A0A927RAZ9</accession>
<dbReference type="PANTHER" id="PTHR11059">
    <property type="entry name" value="DNA REPAIR PROTEIN RECN"/>
    <property type="match status" value="1"/>
</dbReference>
<comment type="similarity">
    <text evidence="2">Belongs to the RecN family.</text>
</comment>
<dbReference type="SUPFAM" id="SSF52540">
    <property type="entry name" value="P-loop containing nucleoside triphosphate hydrolases"/>
    <property type="match status" value="2"/>
</dbReference>
<dbReference type="InterPro" id="IPR004604">
    <property type="entry name" value="DNA_recomb/repair_RecN"/>
</dbReference>
<dbReference type="GO" id="GO:0009432">
    <property type="term" value="P:SOS response"/>
    <property type="evidence" value="ECO:0007669"/>
    <property type="project" value="TreeGrafter"/>
</dbReference>
<feature type="domain" description="RecF/RecN/SMC N-terminal" evidence="10">
    <location>
        <begin position="2"/>
        <end position="564"/>
    </location>
</feature>
<keyword evidence="5" id="KW-0227">DNA damage</keyword>
<evidence type="ECO:0000256" key="5">
    <source>
        <dbReference type="ARBA" id="ARBA00022763"/>
    </source>
</evidence>
<evidence type="ECO:0000256" key="7">
    <source>
        <dbReference type="ARBA" id="ARBA00023204"/>
    </source>
</evidence>
<evidence type="ECO:0000256" key="3">
    <source>
        <dbReference type="ARBA" id="ARBA00021315"/>
    </source>
</evidence>
<feature type="region of interest" description="Disordered" evidence="9">
    <location>
        <begin position="606"/>
        <end position="636"/>
    </location>
</feature>
<dbReference type="GO" id="GO:0006281">
    <property type="term" value="P:DNA repair"/>
    <property type="evidence" value="ECO:0007669"/>
    <property type="project" value="UniProtKB-KW"/>
</dbReference>
<dbReference type="InterPro" id="IPR003395">
    <property type="entry name" value="RecF/RecN/SMC_N"/>
</dbReference>
<protein>
    <recommendedName>
        <fullName evidence="3">DNA repair protein RecN</fullName>
    </recommendedName>
    <alternativeName>
        <fullName evidence="8">Recombination protein N</fullName>
    </alternativeName>
</protein>
<evidence type="ECO:0000256" key="9">
    <source>
        <dbReference type="SAM" id="MobiDB-lite"/>
    </source>
</evidence>
<dbReference type="InterPro" id="IPR027417">
    <property type="entry name" value="P-loop_NTPase"/>
</dbReference>
<proteinExistence type="inferred from homology"/>
<dbReference type="PANTHER" id="PTHR11059:SF0">
    <property type="entry name" value="DNA REPAIR PROTEIN RECN"/>
    <property type="match status" value="1"/>
</dbReference>
<evidence type="ECO:0000256" key="6">
    <source>
        <dbReference type="ARBA" id="ARBA00022840"/>
    </source>
</evidence>
<evidence type="ECO:0000256" key="4">
    <source>
        <dbReference type="ARBA" id="ARBA00022741"/>
    </source>
</evidence>
<keyword evidence="6" id="KW-0067">ATP-binding</keyword>
<dbReference type="AlphaFoldDB" id="A0A927RAZ9"/>
<sequence length="636" mass="66103">MLEEIRIQGLGVIDDAVLDLDAGLTVVTGETGAGKTMVVTGLSLLLGGRADAGLVRPNADRAVVEGRVRLDGASPAARRAVDAGAQLDDDTLIVMRTISRDGRSRAYAGGTGVPAAVLAELADETVALHGQSDQMRLLRPSRQRQILDRYAGTAVEAPLTTYRARYARLAEVEADLTELVARARERAQEADLLRFGLVEVEAADPQPGEDKALAAEEDRLAYADSLRGAAAQAHAALTGDDDPAAEAVDALSQVAAARKALDAAGVHDPELAGVSDRLAEAAVLLADAGADLASYAAGVDTDPLRLQAIGERRAVLGALTRKYGDSIDEVLEWARRSAQRLGELDGSDDRIVGLRAERQDLLAALAKLAGQVSAARCAAAERLGVAVTAELAALAMPHAVLTADVAQTEVVDPAESEEGSGKRRTGASGRTSPPSAGQTPAEGTRKALLVDGRWLSFGPHGVDEVELRLSPHPGAPARPVQRGASGGELSRVMLAVEVVFAGVDGVPTFVFDEVDAGVGGRAAVEIGRRLARLATNAQVVVVTHLPQVAAFADRHYVVRKSNDGSVTRSGLTRLDDDGRVEELARMLAGLDDSASARAHAEELLATAAAARTPKRTTSRRAKKAGGAGASRGDSAK</sequence>
<keyword evidence="7" id="KW-0234">DNA repair</keyword>
<feature type="region of interest" description="Disordered" evidence="9">
    <location>
        <begin position="410"/>
        <end position="443"/>
    </location>
</feature>
<comment type="function">
    <text evidence="1">May be involved in recombinational repair of damaged DNA.</text>
</comment>
<feature type="compositionally biased region" description="Basic residues" evidence="9">
    <location>
        <begin position="612"/>
        <end position="623"/>
    </location>
</feature>
<reference evidence="11" key="1">
    <citation type="submission" date="2020-10" db="EMBL/GenBank/DDBJ databases">
        <title>Sequencing the genomes of 1000 actinobacteria strains.</title>
        <authorList>
            <person name="Klenk H.-P."/>
        </authorList>
    </citation>
    <scope>NUCLEOTIDE SEQUENCE</scope>
    <source>
        <strain evidence="11">DSM 45354</strain>
    </source>
</reference>
<dbReference type="CDD" id="cd03241">
    <property type="entry name" value="ABC_RecN"/>
    <property type="match status" value="2"/>
</dbReference>
<dbReference type="EMBL" id="JADBEM010000001">
    <property type="protein sequence ID" value="MBE1609587.1"/>
    <property type="molecule type" value="Genomic_DNA"/>
</dbReference>
<keyword evidence="4" id="KW-0547">Nucleotide-binding</keyword>
<evidence type="ECO:0000313" key="11">
    <source>
        <dbReference type="EMBL" id="MBE1609587.1"/>
    </source>
</evidence>
<dbReference type="RefSeq" id="WP_192753141.1">
    <property type="nucleotide sequence ID" value="NZ_BAABJL010000115.1"/>
</dbReference>
<dbReference type="FunFam" id="3.40.50.300:FF:000319">
    <property type="entry name" value="DNA repair protein RecN"/>
    <property type="match status" value="1"/>
</dbReference>
<dbReference type="Gene3D" id="3.40.50.300">
    <property type="entry name" value="P-loop containing nucleotide triphosphate hydrolases"/>
    <property type="match status" value="2"/>
</dbReference>